<gene>
    <name evidence="10" type="ORF">CYMTET_27787</name>
</gene>
<keyword evidence="5 6" id="KW-0067">ATP-binding</keyword>
<organism evidence="10 11">
    <name type="scientific">Cymbomonas tetramitiformis</name>
    <dbReference type="NCBI Taxonomy" id="36881"/>
    <lineage>
        <taxon>Eukaryota</taxon>
        <taxon>Viridiplantae</taxon>
        <taxon>Chlorophyta</taxon>
        <taxon>Pyramimonadophyceae</taxon>
        <taxon>Pyramimonadales</taxon>
        <taxon>Pyramimonadaceae</taxon>
        <taxon>Cymbomonas</taxon>
    </lineage>
</organism>
<dbReference type="InterPro" id="IPR017441">
    <property type="entry name" value="Protein_kinase_ATP_BS"/>
</dbReference>
<dbReference type="SUPFAM" id="SSF56112">
    <property type="entry name" value="Protein kinase-like (PK-like)"/>
    <property type="match status" value="1"/>
</dbReference>
<feature type="region of interest" description="Disordered" evidence="8">
    <location>
        <begin position="62"/>
        <end position="87"/>
    </location>
</feature>
<dbReference type="PANTHER" id="PTHR44329">
    <property type="entry name" value="SERINE/THREONINE-PROTEIN KINASE TNNI3K-RELATED"/>
    <property type="match status" value="1"/>
</dbReference>
<evidence type="ECO:0000256" key="7">
    <source>
        <dbReference type="RuleBase" id="RU000304"/>
    </source>
</evidence>
<evidence type="ECO:0000259" key="9">
    <source>
        <dbReference type="PROSITE" id="PS50011"/>
    </source>
</evidence>
<comment type="caution">
    <text evidence="10">The sequence shown here is derived from an EMBL/GenBank/DDBJ whole genome shotgun (WGS) entry which is preliminary data.</text>
</comment>
<dbReference type="GO" id="GO:0005524">
    <property type="term" value="F:ATP binding"/>
    <property type="evidence" value="ECO:0007669"/>
    <property type="project" value="UniProtKB-UniRule"/>
</dbReference>
<dbReference type="InterPro" id="IPR008271">
    <property type="entry name" value="Ser/Thr_kinase_AS"/>
</dbReference>
<name>A0AAE0KWJ4_9CHLO</name>
<keyword evidence="3 6" id="KW-0547">Nucleotide-binding</keyword>
<evidence type="ECO:0000313" key="11">
    <source>
        <dbReference type="Proteomes" id="UP001190700"/>
    </source>
</evidence>
<keyword evidence="2" id="KW-0808">Transferase</keyword>
<dbReference type="InterPro" id="IPR011009">
    <property type="entry name" value="Kinase-like_dom_sf"/>
</dbReference>
<keyword evidence="4" id="KW-0418">Kinase</keyword>
<evidence type="ECO:0000256" key="8">
    <source>
        <dbReference type="SAM" id="MobiDB-lite"/>
    </source>
</evidence>
<dbReference type="PROSITE" id="PS00108">
    <property type="entry name" value="PROTEIN_KINASE_ST"/>
    <property type="match status" value="1"/>
</dbReference>
<dbReference type="Gene3D" id="3.30.200.20">
    <property type="entry name" value="Phosphorylase Kinase, domain 1"/>
    <property type="match status" value="1"/>
</dbReference>
<reference evidence="10 11" key="1">
    <citation type="journal article" date="2015" name="Genome Biol. Evol.">
        <title>Comparative Genomics of a Bacterivorous Green Alga Reveals Evolutionary Causalities and Consequences of Phago-Mixotrophic Mode of Nutrition.</title>
        <authorList>
            <person name="Burns J.A."/>
            <person name="Paasch A."/>
            <person name="Narechania A."/>
            <person name="Kim E."/>
        </authorList>
    </citation>
    <scope>NUCLEOTIDE SEQUENCE [LARGE SCALE GENOMIC DNA]</scope>
    <source>
        <strain evidence="10 11">PLY_AMNH</strain>
    </source>
</reference>
<evidence type="ECO:0000256" key="1">
    <source>
        <dbReference type="ARBA" id="ARBA00022527"/>
    </source>
</evidence>
<evidence type="ECO:0000313" key="10">
    <source>
        <dbReference type="EMBL" id="KAK3263403.1"/>
    </source>
</evidence>
<evidence type="ECO:0000256" key="2">
    <source>
        <dbReference type="ARBA" id="ARBA00022679"/>
    </source>
</evidence>
<feature type="binding site" evidence="6">
    <location>
        <position position="203"/>
    </location>
    <ligand>
        <name>ATP</name>
        <dbReference type="ChEBI" id="CHEBI:30616"/>
    </ligand>
</feature>
<evidence type="ECO:0000256" key="4">
    <source>
        <dbReference type="ARBA" id="ARBA00022777"/>
    </source>
</evidence>
<dbReference type="EMBL" id="LGRX02015471">
    <property type="protein sequence ID" value="KAK3263403.1"/>
    <property type="molecule type" value="Genomic_DNA"/>
</dbReference>
<sequence length="442" mass="49165">MTGVEISAKPLPGFLSHIRQTRKQLKQRKTTTSGLQNDPNQYQPAQYYAANQERAAYEMERVRERWGSRPQQQQQDHPGQPLERDSNGAPLLRVQAPVANPNLFARQQSPLHIASRPLHPFGEALMPVRERAEASSFVGSAEYSVELSRGRGQDKDRTITTPQGASTWVEINFHDLVLGDLIGEGGFGKVYLAQWKGFTVAVKVISNKAGTIPAELIEEFRKELATMTAMPAHPNVLRLLGACTQPPQYAIVTDFCARGSLYGLLHSPNEYLTWQQIVLMALGAARGMAHLHHSGVTHRDLKSANLLCDHDMTVKVADFGLSRAISTSGNTMTGGLGTFQWMAPEVLAHQRYSERADVYSFGIVLWECVSRQLPYQNMNGWQAAMAVMTRGLRPRLPQFTPAPLSALIQSCWAPVPTDRPLFDQVVLELEHFASQLEQAPQH</sequence>
<dbReference type="PANTHER" id="PTHR44329:SF298">
    <property type="entry name" value="MIXED LINEAGE KINASE DOMAIN-LIKE PROTEIN"/>
    <property type="match status" value="1"/>
</dbReference>
<evidence type="ECO:0000256" key="6">
    <source>
        <dbReference type="PROSITE-ProRule" id="PRU10141"/>
    </source>
</evidence>
<protein>
    <recommendedName>
        <fullName evidence="9">Protein kinase domain-containing protein</fullName>
    </recommendedName>
</protein>
<keyword evidence="1 7" id="KW-0723">Serine/threonine-protein kinase</keyword>
<dbReference type="Gene3D" id="1.10.510.10">
    <property type="entry name" value="Transferase(Phosphotransferase) domain 1"/>
    <property type="match status" value="1"/>
</dbReference>
<evidence type="ECO:0000256" key="3">
    <source>
        <dbReference type="ARBA" id="ARBA00022741"/>
    </source>
</evidence>
<dbReference type="GO" id="GO:0004674">
    <property type="term" value="F:protein serine/threonine kinase activity"/>
    <property type="evidence" value="ECO:0007669"/>
    <property type="project" value="UniProtKB-KW"/>
</dbReference>
<dbReference type="Proteomes" id="UP001190700">
    <property type="component" value="Unassembled WGS sequence"/>
</dbReference>
<dbReference type="CDD" id="cd13999">
    <property type="entry name" value="STKc_MAP3K-like"/>
    <property type="match status" value="1"/>
</dbReference>
<keyword evidence="11" id="KW-1185">Reference proteome</keyword>
<dbReference type="PROSITE" id="PS50011">
    <property type="entry name" value="PROTEIN_KINASE_DOM"/>
    <property type="match status" value="1"/>
</dbReference>
<dbReference type="PROSITE" id="PS00107">
    <property type="entry name" value="PROTEIN_KINASE_ATP"/>
    <property type="match status" value="1"/>
</dbReference>
<dbReference type="InterPro" id="IPR051681">
    <property type="entry name" value="Ser/Thr_Kinases-Pseudokinases"/>
</dbReference>
<feature type="domain" description="Protein kinase" evidence="9">
    <location>
        <begin position="176"/>
        <end position="432"/>
    </location>
</feature>
<proteinExistence type="inferred from homology"/>
<dbReference type="Pfam" id="PF07714">
    <property type="entry name" value="PK_Tyr_Ser-Thr"/>
    <property type="match status" value="1"/>
</dbReference>
<dbReference type="SMART" id="SM00220">
    <property type="entry name" value="S_TKc"/>
    <property type="match status" value="1"/>
</dbReference>
<dbReference type="InterPro" id="IPR000719">
    <property type="entry name" value="Prot_kinase_dom"/>
</dbReference>
<accession>A0AAE0KWJ4</accession>
<comment type="similarity">
    <text evidence="7">Belongs to the protein kinase superfamily.</text>
</comment>
<dbReference type="PRINTS" id="PR00109">
    <property type="entry name" value="TYRKINASE"/>
</dbReference>
<evidence type="ECO:0000256" key="5">
    <source>
        <dbReference type="ARBA" id="ARBA00022840"/>
    </source>
</evidence>
<dbReference type="AlphaFoldDB" id="A0AAE0KWJ4"/>
<dbReference type="InterPro" id="IPR001245">
    <property type="entry name" value="Ser-Thr/Tyr_kinase_cat_dom"/>
</dbReference>